<dbReference type="InterPro" id="IPR036291">
    <property type="entry name" value="NAD(P)-bd_dom_sf"/>
</dbReference>
<keyword evidence="3" id="KW-1185">Reference proteome</keyword>
<name>A0A0P6X3G9_9CHLR</name>
<protein>
    <recommendedName>
        <fullName evidence="1">NAD(P)-binding domain-containing protein</fullName>
    </recommendedName>
</protein>
<dbReference type="AlphaFoldDB" id="A0A0P6X3G9"/>
<sequence length="318" mass="34663">MDNSAIIQPVMILVTGGTGFVGKALVQHLIASGKTVRILLRPSRVSPQLPRGVSVDAAVCSLRDERGLRAAMRGVDTVIHLAGGERQSGRANLTEVDVLGTQGLVNAAKQAGIQRILYLSHLGADQVSAYPLLRAKGLAENILIRSGLNYTIVRSAVIFGPGDQFTTAFSRLLRLSPAFVMIPGGGSSLLQPVWIEDLVNCLALAIEREDLIGQTISIGGLEALTFRQILVYLMEAMGIQRRFWSVSPPTLRLLALLADQIPGFPVSIYWLDYLAVDRTTLLDSIPRTFGILPARFYRQLDYLTPSSKQSSRRRGFVL</sequence>
<dbReference type="InterPro" id="IPR051207">
    <property type="entry name" value="ComplexI_NDUFA9_subunit"/>
</dbReference>
<gene>
    <name evidence="2" type="ORF">AC812_14345</name>
</gene>
<dbReference type="InterPro" id="IPR016040">
    <property type="entry name" value="NAD(P)-bd_dom"/>
</dbReference>
<accession>A0A0P6X3G9</accession>
<feature type="domain" description="NAD(P)-binding" evidence="1">
    <location>
        <begin position="16"/>
        <end position="156"/>
    </location>
</feature>
<proteinExistence type="predicted"/>
<dbReference type="EMBL" id="LGHJ01000019">
    <property type="protein sequence ID" value="KPL73945.1"/>
    <property type="molecule type" value="Genomic_DNA"/>
</dbReference>
<dbReference type="GO" id="GO:0044877">
    <property type="term" value="F:protein-containing complex binding"/>
    <property type="evidence" value="ECO:0007669"/>
    <property type="project" value="TreeGrafter"/>
</dbReference>
<dbReference type="OrthoDB" id="9809586at2"/>
<reference evidence="2 3" key="1">
    <citation type="submission" date="2015-07" db="EMBL/GenBank/DDBJ databases">
        <title>Draft genome of Bellilinea caldifistulae DSM 17877.</title>
        <authorList>
            <person name="Hemp J."/>
            <person name="Ward L.M."/>
            <person name="Pace L.A."/>
            <person name="Fischer W.W."/>
        </authorList>
    </citation>
    <scope>NUCLEOTIDE SEQUENCE [LARGE SCALE GENOMIC DNA]</scope>
    <source>
        <strain evidence="2 3">GOMI-1</strain>
    </source>
</reference>
<dbReference type="Gene3D" id="3.40.50.720">
    <property type="entry name" value="NAD(P)-binding Rossmann-like Domain"/>
    <property type="match status" value="1"/>
</dbReference>
<dbReference type="Pfam" id="PF13460">
    <property type="entry name" value="NAD_binding_10"/>
    <property type="match status" value="1"/>
</dbReference>
<dbReference type="STRING" id="360411.AC812_14345"/>
<evidence type="ECO:0000259" key="1">
    <source>
        <dbReference type="Pfam" id="PF13460"/>
    </source>
</evidence>
<organism evidence="2 3">
    <name type="scientific">Bellilinea caldifistulae</name>
    <dbReference type="NCBI Taxonomy" id="360411"/>
    <lineage>
        <taxon>Bacteria</taxon>
        <taxon>Bacillati</taxon>
        <taxon>Chloroflexota</taxon>
        <taxon>Anaerolineae</taxon>
        <taxon>Anaerolineales</taxon>
        <taxon>Anaerolineaceae</taxon>
        <taxon>Bellilinea</taxon>
    </lineage>
</organism>
<dbReference type="PANTHER" id="PTHR12126">
    <property type="entry name" value="NADH-UBIQUINONE OXIDOREDUCTASE 39 KDA SUBUNIT-RELATED"/>
    <property type="match status" value="1"/>
</dbReference>
<comment type="caution">
    <text evidence="2">The sequence shown here is derived from an EMBL/GenBank/DDBJ whole genome shotgun (WGS) entry which is preliminary data.</text>
</comment>
<dbReference type="SUPFAM" id="SSF51735">
    <property type="entry name" value="NAD(P)-binding Rossmann-fold domains"/>
    <property type="match status" value="1"/>
</dbReference>
<evidence type="ECO:0000313" key="3">
    <source>
        <dbReference type="Proteomes" id="UP000050514"/>
    </source>
</evidence>
<dbReference type="Proteomes" id="UP000050514">
    <property type="component" value="Unassembled WGS sequence"/>
</dbReference>
<dbReference type="PANTHER" id="PTHR12126:SF11">
    <property type="entry name" value="NADH DEHYDROGENASE [UBIQUINONE] 1 ALPHA SUBCOMPLEX SUBUNIT 9, MITOCHONDRIAL"/>
    <property type="match status" value="1"/>
</dbReference>
<evidence type="ECO:0000313" key="2">
    <source>
        <dbReference type="EMBL" id="KPL73945.1"/>
    </source>
</evidence>